<sequence>MDILRGVLFRKERMVGPKESRVKVAEKEETGKFRCSPDGGPNSEESPWQGFVAALAVLIIGASQSRQHGMSEPARRSLTD</sequence>
<evidence type="ECO:0000313" key="1">
    <source>
        <dbReference type="EMBL" id="GJT69085.1"/>
    </source>
</evidence>
<evidence type="ECO:0000313" key="2">
    <source>
        <dbReference type="Proteomes" id="UP001151760"/>
    </source>
</evidence>
<reference evidence="1" key="1">
    <citation type="journal article" date="2022" name="Int. J. Mol. Sci.">
        <title>Draft Genome of Tanacetum Coccineum: Genomic Comparison of Closely Related Tanacetum-Family Plants.</title>
        <authorList>
            <person name="Yamashiro T."/>
            <person name="Shiraishi A."/>
            <person name="Nakayama K."/>
            <person name="Satake H."/>
        </authorList>
    </citation>
    <scope>NUCLEOTIDE SEQUENCE</scope>
</reference>
<dbReference type="Proteomes" id="UP001151760">
    <property type="component" value="Unassembled WGS sequence"/>
</dbReference>
<organism evidence="1 2">
    <name type="scientific">Tanacetum coccineum</name>
    <dbReference type="NCBI Taxonomy" id="301880"/>
    <lineage>
        <taxon>Eukaryota</taxon>
        <taxon>Viridiplantae</taxon>
        <taxon>Streptophyta</taxon>
        <taxon>Embryophyta</taxon>
        <taxon>Tracheophyta</taxon>
        <taxon>Spermatophyta</taxon>
        <taxon>Magnoliopsida</taxon>
        <taxon>eudicotyledons</taxon>
        <taxon>Gunneridae</taxon>
        <taxon>Pentapetalae</taxon>
        <taxon>asterids</taxon>
        <taxon>campanulids</taxon>
        <taxon>Asterales</taxon>
        <taxon>Asteraceae</taxon>
        <taxon>Asteroideae</taxon>
        <taxon>Anthemideae</taxon>
        <taxon>Anthemidinae</taxon>
        <taxon>Tanacetum</taxon>
    </lineage>
</organism>
<accession>A0ABQ5G0Q0</accession>
<gene>
    <name evidence="1" type="ORF">Tco_1028371</name>
</gene>
<reference evidence="1" key="2">
    <citation type="submission" date="2022-01" db="EMBL/GenBank/DDBJ databases">
        <authorList>
            <person name="Yamashiro T."/>
            <person name="Shiraishi A."/>
            <person name="Satake H."/>
            <person name="Nakayama K."/>
        </authorList>
    </citation>
    <scope>NUCLEOTIDE SEQUENCE</scope>
</reference>
<comment type="caution">
    <text evidence="1">The sequence shown here is derived from an EMBL/GenBank/DDBJ whole genome shotgun (WGS) entry which is preliminary data.</text>
</comment>
<protein>
    <submittedName>
        <fullName evidence="1">Uncharacterized protein</fullName>
    </submittedName>
</protein>
<name>A0ABQ5G0Q0_9ASTR</name>
<dbReference type="EMBL" id="BQNB010017956">
    <property type="protein sequence ID" value="GJT69085.1"/>
    <property type="molecule type" value="Genomic_DNA"/>
</dbReference>
<keyword evidence="2" id="KW-1185">Reference proteome</keyword>
<proteinExistence type="predicted"/>